<name>A0A2S2NTY1_SCHGA</name>
<protein>
    <submittedName>
        <fullName evidence="2">Uncharacterized protein</fullName>
    </submittedName>
</protein>
<gene>
    <name evidence="2" type="ORF">g.172621</name>
</gene>
<organism evidence="2">
    <name type="scientific">Schizaphis graminum</name>
    <name type="common">Green bug aphid</name>
    <dbReference type="NCBI Taxonomy" id="13262"/>
    <lineage>
        <taxon>Eukaryota</taxon>
        <taxon>Metazoa</taxon>
        <taxon>Ecdysozoa</taxon>
        <taxon>Arthropoda</taxon>
        <taxon>Hexapoda</taxon>
        <taxon>Insecta</taxon>
        <taxon>Pterygota</taxon>
        <taxon>Neoptera</taxon>
        <taxon>Paraneoptera</taxon>
        <taxon>Hemiptera</taxon>
        <taxon>Sternorrhyncha</taxon>
        <taxon>Aphidomorpha</taxon>
        <taxon>Aphidoidea</taxon>
        <taxon>Aphididae</taxon>
        <taxon>Aphidini</taxon>
        <taxon>Schizaphis</taxon>
    </lineage>
</organism>
<proteinExistence type="predicted"/>
<reference evidence="2" key="1">
    <citation type="submission" date="2018-04" db="EMBL/GenBank/DDBJ databases">
        <title>Transcriptome of Schizaphis graminum biotype I.</title>
        <authorList>
            <person name="Scully E.D."/>
            <person name="Geib S.M."/>
            <person name="Palmer N.A."/>
            <person name="Koch K."/>
            <person name="Bradshaw J."/>
            <person name="Heng-Moss T."/>
            <person name="Sarath G."/>
        </authorList>
    </citation>
    <scope>NUCLEOTIDE SEQUENCE</scope>
</reference>
<keyword evidence="1" id="KW-1133">Transmembrane helix</keyword>
<keyword evidence="1" id="KW-0472">Membrane</keyword>
<sequence>MSVPVPYEEDIDMGIIFASKKFLSDMYTHLYVIKPYCYELIYFLEIMLNPSVILTVNIVIIFQLFHRKTELQFLWNKPSLRFINSRRLKIIWSCAPSPLEFMTHM</sequence>
<feature type="transmembrane region" description="Helical" evidence="1">
    <location>
        <begin position="40"/>
        <end position="65"/>
    </location>
</feature>
<dbReference type="EMBL" id="GGMR01008041">
    <property type="protein sequence ID" value="MBY20660.1"/>
    <property type="molecule type" value="Transcribed_RNA"/>
</dbReference>
<dbReference type="AlphaFoldDB" id="A0A2S2NTY1"/>
<keyword evidence="1" id="KW-0812">Transmembrane</keyword>
<evidence type="ECO:0000313" key="2">
    <source>
        <dbReference type="EMBL" id="MBY20660.1"/>
    </source>
</evidence>
<evidence type="ECO:0000256" key="1">
    <source>
        <dbReference type="SAM" id="Phobius"/>
    </source>
</evidence>
<accession>A0A2S2NTY1</accession>